<keyword evidence="6" id="KW-1185">Reference proteome</keyword>
<feature type="domain" description="Subtilisin-like protease fibronectin type-III" evidence="4">
    <location>
        <begin position="86"/>
        <end position="178"/>
    </location>
</feature>
<evidence type="ECO:0000259" key="4">
    <source>
        <dbReference type="Pfam" id="PF17766"/>
    </source>
</evidence>
<gene>
    <name evidence="5" type="ORF">F0562_031323</name>
</gene>
<evidence type="ECO:0000256" key="1">
    <source>
        <dbReference type="ARBA" id="ARBA00011073"/>
    </source>
</evidence>
<comment type="similarity">
    <text evidence="1">Belongs to the peptidase S8 family.</text>
</comment>
<evidence type="ECO:0000256" key="3">
    <source>
        <dbReference type="SAM" id="MobiDB-lite"/>
    </source>
</evidence>
<dbReference type="GO" id="GO:0004252">
    <property type="term" value="F:serine-type endopeptidase activity"/>
    <property type="evidence" value="ECO:0007669"/>
    <property type="project" value="InterPro"/>
</dbReference>
<dbReference type="EMBL" id="CM018041">
    <property type="protein sequence ID" value="KAA8533806.1"/>
    <property type="molecule type" value="Genomic_DNA"/>
</dbReference>
<protein>
    <recommendedName>
        <fullName evidence="4">Subtilisin-like protease fibronectin type-III domain-containing protein</fullName>
    </recommendedName>
</protein>
<dbReference type="InterPro" id="IPR041469">
    <property type="entry name" value="Subtilisin-like_FN3"/>
</dbReference>
<dbReference type="Gene3D" id="3.40.50.200">
    <property type="entry name" value="Peptidase S8/S53 domain"/>
    <property type="match status" value="1"/>
</dbReference>
<dbReference type="PANTHER" id="PTHR10795">
    <property type="entry name" value="PROPROTEIN CONVERTASE SUBTILISIN/KEXIN"/>
    <property type="match status" value="1"/>
</dbReference>
<dbReference type="InterPro" id="IPR036852">
    <property type="entry name" value="Peptidase_S8/S53_dom_sf"/>
</dbReference>
<organism evidence="5 6">
    <name type="scientific">Nyssa sinensis</name>
    <dbReference type="NCBI Taxonomy" id="561372"/>
    <lineage>
        <taxon>Eukaryota</taxon>
        <taxon>Viridiplantae</taxon>
        <taxon>Streptophyta</taxon>
        <taxon>Embryophyta</taxon>
        <taxon>Tracheophyta</taxon>
        <taxon>Spermatophyta</taxon>
        <taxon>Magnoliopsida</taxon>
        <taxon>eudicotyledons</taxon>
        <taxon>Gunneridae</taxon>
        <taxon>Pentapetalae</taxon>
        <taxon>asterids</taxon>
        <taxon>Cornales</taxon>
        <taxon>Nyssaceae</taxon>
        <taxon>Nyssa</taxon>
    </lineage>
</organism>
<feature type="region of interest" description="Disordered" evidence="3">
    <location>
        <begin position="1"/>
        <end position="23"/>
    </location>
</feature>
<dbReference type="OrthoDB" id="1724625at2759"/>
<evidence type="ECO:0000313" key="6">
    <source>
        <dbReference type="Proteomes" id="UP000325577"/>
    </source>
</evidence>
<dbReference type="GO" id="GO:0006508">
    <property type="term" value="P:proteolysis"/>
    <property type="evidence" value="ECO:0007669"/>
    <property type="project" value="InterPro"/>
</dbReference>
<dbReference type="Gene3D" id="2.60.40.2310">
    <property type="match status" value="1"/>
</dbReference>
<dbReference type="Proteomes" id="UP000325577">
    <property type="component" value="Linkage Group LG18"/>
</dbReference>
<accession>A0A5J5AV69</accession>
<dbReference type="AlphaFoldDB" id="A0A5J5AV69"/>
<proteinExistence type="inferred from homology"/>
<dbReference type="Pfam" id="PF17766">
    <property type="entry name" value="fn3_6"/>
    <property type="match status" value="1"/>
</dbReference>
<keyword evidence="2" id="KW-0732">Signal</keyword>
<evidence type="ECO:0000313" key="5">
    <source>
        <dbReference type="EMBL" id="KAA8533806.1"/>
    </source>
</evidence>
<sequence>MTTAYVHDNTFNPLKDASTGEPSNPYDYGAGHINPLKALDPGLIYDIGAQDYFEFLCTQNLTPSQLEVFAKFSNRSCQHTLAIPGNLNYPAISAVFPEDAKISVMTLHRTVTNVGPSVSNYHVVVSPFKGASIKVEPAKLNFTHQYQKLSYKVTFTTISQQATPESGYLVWKDGVHKICDSKHQFVALEASFTIFIDI</sequence>
<evidence type="ECO:0000256" key="2">
    <source>
        <dbReference type="ARBA" id="ARBA00022729"/>
    </source>
</evidence>
<reference evidence="5 6" key="1">
    <citation type="submission" date="2019-09" db="EMBL/GenBank/DDBJ databases">
        <title>A chromosome-level genome assembly of the Chinese tupelo Nyssa sinensis.</title>
        <authorList>
            <person name="Yang X."/>
            <person name="Kang M."/>
            <person name="Yang Y."/>
            <person name="Xiong H."/>
            <person name="Wang M."/>
            <person name="Zhang Z."/>
            <person name="Wang Z."/>
            <person name="Wu H."/>
            <person name="Ma T."/>
            <person name="Liu J."/>
            <person name="Xi Z."/>
        </authorList>
    </citation>
    <scope>NUCLEOTIDE SEQUENCE [LARGE SCALE GENOMIC DNA]</scope>
    <source>
        <strain evidence="5">J267</strain>
        <tissue evidence="5">Leaf</tissue>
    </source>
</reference>
<dbReference type="InterPro" id="IPR045051">
    <property type="entry name" value="SBT"/>
</dbReference>
<name>A0A5J5AV69_9ASTE</name>